<dbReference type="PANTHER" id="PTHR11079">
    <property type="entry name" value="CYTOSINE DEAMINASE FAMILY MEMBER"/>
    <property type="match status" value="1"/>
</dbReference>
<feature type="non-terminal residue" evidence="4">
    <location>
        <position position="1"/>
    </location>
</feature>
<evidence type="ECO:0000259" key="3">
    <source>
        <dbReference type="PROSITE" id="PS51747"/>
    </source>
</evidence>
<feature type="region of interest" description="Disordered" evidence="2">
    <location>
        <begin position="1"/>
        <end position="24"/>
    </location>
</feature>
<name>A0A3E2GXY6_SCYLI</name>
<dbReference type="Proteomes" id="UP000258309">
    <property type="component" value="Unassembled WGS sequence"/>
</dbReference>
<dbReference type="Gene3D" id="3.40.140.10">
    <property type="entry name" value="Cytidine Deaminase, domain 2"/>
    <property type="match status" value="1"/>
</dbReference>
<feature type="compositionally biased region" description="Polar residues" evidence="2">
    <location>
        <begin position="1"/>
        <end position="19"/>
    </location>
</feature>
<dbReference type="GO" id="GO:0002100">
    <property type="term" value="P:tRNA wobble adenosine to inosine editing"/>
    <property type="evidence" value="ECO:0007669"/>
    <property type="project" value="TreeGrafter"/>
</dbReference>
<dbReference type="InterPro" id="IPR002125">
    <property type="entry name" value="CMP_dCMP_dom"/>
</dbReference>
<keyword evidence="1" id="KW-0378">Hydrolase</keyword>
<keyword evidence="5" id="KW-1185">Reference proteome</keyword>
<dbReference type="InterPro" id="IPR016193">
    <property type="entry name" value="Cytidine_deaminase-like"/>
</dbReference>
<dbReference type="STRING" id="5539.A0A3E2GXY6"/>
<dbReference type="PANTHER" id="PTHR11079:SF149">
    <property type="entry name" value="TRNA-SPECIFIC ADENOSINE DEAMINASE 2"/>
    <property type="match status" value="1"/>
</dbReference>
<feature type="non-terminal residue" evidence="4">
    <location>
        <position position="256"/>
    </location>
</feature>
<dbReference type="EMBL" id="NCSJ02000293">
    <property type="protein sequence ID" value="RFU25968.1"/>
    <property type="molecule type" value="Genomic_DNA"/>
</dbReference>
<evidence type="ECO:0000313" key="5">
    <source>
        <dbReference type="Proteomes" id="UP000258309"/>
    </source>
</evidence>
<sequence>MESVSSTTSPANTEQNATMTEEERAKHLSFMREALAMGELALKTEETPVGCVFVYKGQIISRGMNATNRTYNGTRHAEFMAISDILSQPASQPLESEELKSSKIEQNSLDSSDKDSQNLSSQGERKEEVPIKRKYSPDILKQCDLYVTVEPCIMCASLLRQFGIRKVYYGATNDKFGGTGGVLNIHRGNGAAERSGKEEGDYEASGGWLREEAIVLLRRFYVQENERAPEPRSKKERVLKLEVEPLTESKSMAGNG</sequence>
<dbReference type="GO" id="GO:0005737">
    <property type="term" value="C:cytoplasm"/>
    <property type="evidence" value="ECO:0007669"/>
    <property type="project" value="TreeGrafter"/>
</dbReference>
<comment type="caution">
    <text evidence="4">The sequence shown here is derived from an EMBL/GenBank/DDBJ whole genome shotgun (WGS) entry which is preliminary data.</text>
</comment>
<dbReference type="AlphaFoldDB" id="A0A3E2GXY6"/>
<evidence type="ECO:0000256" key="1">
    <source>
        <dbReference type="ARBA" id="ARBA00022801"/>
    </source>
</evidence>
<proteinExistence type="predicted"/>
<organism evidence="4 5">
    <name type="scientific">Scytalidium lignicola</name>
    <name type="common">Hyphomycete</name>
    <dbReference type="NCBI Taxonomy" id="5539"/>
    <lineage>
        <taxon>Eukaryota</taxon>
        <taxon>Fungi</taxon>
        <taxon>Dikarya</taxon>
        <taxon>Ascomycota</taxon>
        <taxon>Pezizomycotina</taxon>
        <taxon>Leotiomycetes</taxon>
        <taxon>Leotiomycetes incertae sedis</taxon>
        <taxon>Scytalidium</taxon>
    </lineage>
</organism>
<gene>
    <name evidence="4" type="ORF">B7463_g10364</name>
</gene>
<feature type="domain" description="CMP/dCMP-type deaminase" evidence="3">
    <location>
        <begin position="25"/>
        <end position="191"/>
    </location>
</feature>
<dbReference type="GO" id="GO:0005634">
    <property type="term" value="C:nucleus"/>
    <property type="evidence" value="ECO:0007669"/>
    <property type="project" value="TreeGrafter"/>
</dbReference>
<evidence type="ECO:0000256" key="2">
    <source>
        <dbReference type="SAM" id="MobiDB-lite"/>
    </source>
</evidence>
<dbReference type="Pfam" id="PF00383">
    <property type="entry name" value="dCMP_cyt_deam_1"/>
    <property type="match status" value="1"/>
</dbReference>
<dbReference type="OrthoDB" id="1701769at2759"/>
<accession>A0A3E2GXY6</accession>
<dbReference type="GO" id="GO:0052717">
    <property type="term" value="F:tRNA-specific adenosine-34 deaminase activity"/>
    <property type="evidence" value="ECO:0007669"/>
    <property type="project" value="TreeGrafter"/>
</dbReference>
<reference evidence="4 5" key="1">
    <citation type="submission" date="2018-05" db="EMBL/GenBank/DDBJ databases">
        <title>Draft genome sequence of Scytalidium lignicola DSM 105466, a ubiquitous saprotrophic fungus.</title>
        <authorList>
            <person name="Buettner E."/>
            <person name="Gebauer A.M."/>
            <person name="Hofrichter M."/>
            <person name="Liers C."/>
            <person name="Kellner H."/>
        </authorList>
    </citation>
    <scope>NUCLEOTIDE SEQUENCE [LARGE SCALE GENOMIC DNA]</scope>
    <source>
        <strain evidence="4 5">DSM 105466</strain>
    </source>
</reference>
<dbReference type="PROSITE" id="PS51747">
    <property type="entry name" value="CYT_DCMP_DEAMINASES_2"/>
    <property type="match status" value="1"/>
</dbReference>
<feature type="region of interest" description="Disordered" evidence="2">
    <location>
        <begin position="90"/>
        <end position="130"/>
    </location>
</feature>
<dbReference type="OMA" id="PCQMCAG"/>
<dbReference type="CDD" id="cd01285">
    <property type="entry name" value="nucleoside_deaminase"/>
    <property type="match status" value="1"/>
</dbReference>
<evidence type="ECO:0000313" key="4">
    <source>
        <dbReference type="EMBL" id="RFU25968.1"/>
    </source>
</evidence>
<protein>
    <recommendedName>
        <fullName evidence="3">CMP/dCMP-type deaminase domain-containing protein</fullName>
    </recommendedName>
</protein>
<dbReference type="SUPFAM" id="SSF53927">
    <property type="entry name" value="Cytidine deaminase-like"/>
    <property type="match status" value="1"/>
</dbReference>